<dbReference type="STRING" id="200324.A0A2N5VC75"/>
<name>A0A2N5VC75_9BASI</name>
<evidence type="ECO:0000313" key="3">
    <source>
        <dbReference type="Proteomes" id="UP000235388"/>
    </source>
</evidence>
<feature type="coiled-coil region" evidence="1">
    <location>
        <begin position="3"/>
        <end position="33"/>
    </location>
</feature>
<evidence type="ECO:0000313" key="2">
    <source>
        <dbReference type="EMBL" id="PLW47607.1"/>
    </source>
</evidence>
<keyword evidence="3" id="KW-1185">Reference proteome</keyword>
<comment type="caution">
    <text evidence="2">The sequence shown here is derived from an EMBL/GenBank/DDBJ whole genome shotgun (WGS) entry which is preliminary data.</text>
</comment>
<organism evidence="2 3">
    <name type="scientific">Puccinia coronata f. sp. avenae</name>
    <dbReference type="NCBI Taxonomy" id="200324"/>
    <lineage>
        <taxon>Eukaryota</taxon>
        <taxon>Fungi</taxon>
        <taxon>Dikarya</taxon>
        <taxon>Basidiomycota</taxon>
        <taxon>Pucciniomycotina</taxon>
        <taxon>Pucciniomycetes</taxon>
        <taxon>Pucciniales</taxon>
        <taxon>Pucciniaceae</taxon>
        <taxon>Puccinia</taxon>
    </lineage>
</organism>
<protein>
    <submittedName>
        <fullName evidence="2">Uncharacterized protein</fullName>
    </submittedName>
</protein>
<keyword evidence="1" id="KW-0175">Coiled coil</keyword>
<reference evidence="2 3" key="1">
    <citation type="submission" date="2017-11" db="EMBL/GenBank/DDBJ databases">
        <title>De novo assembly and phasing of dikaryotic genomes from two isolates of Puccinia coronata f. sp. avenae, the causal agent of oat crown rust.</title>
        <authorList>
            <person name="Miller M.E."/>
            <person name="Zhang Y."/>
            <person name="Omidvar V."/>
            <person name="Sperschneider J."/>
            <person name="Schwessinger B."/>
            <person name="Raley C."/>
            <person name="Palmer J.M."/>
            <person name="Garnica D."/>
            <person name="Upadhyaya N."/>
            <person name="Rathjen J."/>
            <person name="Taylor J.M."/>
            <person name="Park R.F."/>
            <person name="Dodds P.N."/>
            <person name="Hirsch C.D."/>
            <person name="Kianian S.F."/>
            <person name="Figueroa M."/>
        </authorList>
    </citation>
    <scope>NUCLEOTIDE SEQUENCE [LARGE SCALE GENOMIC DNA]</scope>
    <source>
        <strain evidence="2">12NC29</strain>
    </source>
</reference>
<gene>
    <name evidence="2" type="ORF">PCANC_18681</name>
</gene>
<dbReference type="Proteomes" id="UP000235388">
    <property type="component" value="Unassembled WGS sequence"/>
</dbReference>
<dbReference type="AlphaFoldDB" id="A0A2N5VC75"/>
<accession>A0A2N5VC75</accession>
<sequence>MSVDSVIESNINLEAERQQAEQHEEQLRLLEGLVQRHEKWISEADHPEYQPTLLEPLESSQARLTRLEHLVARQENWLENIGFSSGHFVQPPELHNDEWTPRLEYLKELTGHHENWLNYDRR</sequence>
<evidence type="ECO:0000256" key="1">
    <source>
        <dbReference type="SAM" id="Coils"/>
    </source>
</evidence>
<proteinExistence type="predicted"/>
<dbReference type="EMBL" id="PGCJ01000109">
    <property type="protein sequence ID" value="PLW47607.1"/>
    <property type="molecule type" value="Genomic_DNA"/>
</dbReference>